<evidence type="ECO:0000256" key="1">
    <source>
        <dbReference type="SAM" id="MobiDB-lite"/>
    </source>
</evidence>
<gene>
    <name evidence="2" type="ORF">APLA_LOCUS14008</name>
</gene>
<proteinExistence type="predicted"/>
<reference evidence="2 3" key="1">
    <citation type="submission" date="2020-04" db="EMBL/GenBank/DDBJ databases">
        <authorList>
            <person name="Wallbank WR R."/>
            <person name="Pardo Diaz C."/>
            <person name="Kozak K."/>
            <person name="Martin S."/>
            <person name="Jiggins C."/>
            <person name="Moest M."/>
            <person name="Warren A I."/>
            <person name="Byers J.R.P. K."/>
            <person name="Montejo-Kovacevich G."/>
            <person name="Yen C E."/>
        </authorList>
    </citation>
    <scope>NUCLEOTIDE SEQUENCE [LARGE SCALE GENOMIC DNA]</scope>
</reference>
<name>A0A8S1B782_ARCPL</name>
<evidence type="ECO:0008006" key="4">
    <source>
        <dbReference type="Google" id="ProtNLM"/>
    </source>
</evidence>
<evidence type="ECO:0000313" key="3">
    <source>
        <dbReference type="Proteomes" id="UP000494256"/>
    </source>
</evidence>
<organism evidence="2 3">
    <name type="scientific">Arctia plantaginis</name>
    <name type="common">Wood tiger moth</name>
    <name type="synonym">Phalaena plantaginis</name>
    <dbReference type="NCBI Taxonomy" id="874455"/>
    <lineage>
        <taxon>Eukaryota</taxon>
        <taxon>Metazoa</taxon>
        <taxon>Ecdysozoa</taxon>
        <taxon>Arthropoda</taxon>
        <taxon>Hexapoda</taxon>
        <taxon>Insecta</taxon>
        <taxon>Pterygota</taxon>
        <taxon>Neoptera</taxon>
        <taxon>Endopterygota</taxon>
        <taxon>Lepidoptera</taxon>
        <taxon>Glossata</taxon>
        <taxon>Ditrysia</taxon>
        <taxon>Noctuoidea</taxon>
        <taxon>Erebidae</taxon>
        <taxon>Arctiinae</taxon>
        <taxon>Arctia</taxon>
    </lineage>
</organism>
<evidence type="ECO:0000313" key="2">
    <source>
        <dbReference type="EMBL" id="CAB3252470.1"/>
    </source>
</evidence>
<sequence length="80" mass="8034">MWGDFKSLFLSRDDCVDKPAATLVKMMSSKPKEGECYAAYAARCGNAGHFATECPRGNSGGAGAAGGACSSGAVPAAAVE</sequence>
<dbReference type="OrthoDB" id="426293at2759"/>
<feature type="compositionally biased region" description="Low complexity" evidence="1">
    <location>
        <begin position="67"/>
        <end position="80"/>
    </location>
</feature>
<protein>
    <recommendedName>
        <fullName evidence="4">CCHC-type domain-containing protein</fullName>
    </recommendedName>
</protein>
<dbReference type="EMBL" id="CADEBD010000367">
    <property type="protein sequence ID" value="CAB3252470.1"/>
    <property type="molecule type" value="Genomic_DNA"/>
</dbReference>
<accession>A0A8S1B782</accession>
<comment type="caution">
    <text evidence="2">The sequence shown here is derived from an EMBL/GenBank/DDBJ whole genome shotgun (WGS) entry which is preliminary data.</text>
</comment>
<feature type="region of interest" description="Disordered" evidence="1">
    <location>
        <begin position="60"/>
        <end position="80"/>
    </location>
</feature>
<dbReference type="AlphaFoldDB" id="A0A8S1B782"/>
<dbReference type="Proteomes" id="UP000494256">
    <property type="component" value="Unassembled WGS sequence"/>
</dbReference>